<dbReference type="AlphaFoldDB" id="A0A5B7FT48"/>
<evidence type="ECO:0000313" key="1">
    <source>
        <dbReference type="EMBL" id="MPC48138.1"/>
    </source>
</evidence>
<dbReference type="Proteomes" id="UP000324222">
    <property type="component" value="Unassembled WGS sequence"/>
</dbReference>
<protein>
    <submittedName>
        <fullName evidence="1">Uncharacterized protein</fullName>
    </submittedName>
</protein>
<evidence type="ECO:0000313" key="2">
    <source>
        <dbReference type="Proteomes" id="UP000324222"/>
    </source>
</evidence>
<gene>
    <name evidence="1" type="ORF">E2C01_041905</name>
</gene>
<sequence length="60" mass="6957">MFIKTDMFDKLLCCRRKVVEEDEAERGVEQVVLQHTNNNQTEYITSAQLVEVRDGTQTPV</sequence>
<organism evidence="1 2">
    <name type="scientific">Portunus trituberculatus</name>
    <name type="common">Swimming crab</name>
    <name type="synonym">Neptunus trituberculatus</name>
    <dbReference type="NCBI Taxonomy" id="210409"/>
    <lineage>
        <taxon>Eukaryota</taxon>
        <taxon>Metazoa</taxon>
        <taxon>Ecdysozoa</taxon>
        <taxon>Arthropoda</taxon>
        <taxon>Crustacea</taxon>
        <taxon>Multicrustacea</taxon>
        <taxon>Malacostraca</taxon>
        <taxon>Eumalacostraca</taxon>
        <taxon>Eucarida</taxon>
        <taxon>Decapoda</taxon>
        <taxon>Pleocyemata</taxon>
        <taxon>Brachyura</taxon>
        <taxon>Eubrachyura</taxon>
        <taxon>Portunoidea</taxon>
        <taxon>Portunidae</taxon>
        <taxon>Portuninae</taxon>
        <taxon>Portunus</taxon>
    </lineage>
</organism>
<proteinExistence type="predicted"/>
<dbReference type="OrthoDB" id="416093at2759"/>
<dbReference type="EMBL" id="VSRR010008125">
    <property type="protein sequence ID" value="MPC48138.1"/>
    <property type="molecule type" value="Genomic_DNA"/>
</dbReference>
<comment type="caution">
    <text evidence="1">The sequence shown here is derived from an EMBL/GenBank/DDBJ whole genome shotgun (WGS) entry which is preliminary data.</text>
</comment>
<accession>A0A5B7FT48</accession>
<name>A0A5B7FT48_PORTR</name>
<keyword evidence="2" id="KW-1185">Reference proteome</keyword>
<reference evidence="1 2" key="1">
    <citation type="submission" date="2019-05" db="EMBL/GenBank/DDBJ databases">
        <title>Another draft genome of Portunus trituberculatus and its Hox gene families provides insights of decapod evolution.</title>
        <authorList>
            <person name="Jeong J.-H."/>
            <person name="Song I."/>
            <person name="Kim S."/>
            <person name="Choi T."/>
            <person name="Kim D."/>
            <person name="Ryu S."/>
            <person name="Kim W."/>
        </authorList>
    </citation>
    <scope>NUCLEOTIDE SEQUENCE [LARGE SCALE GENOMIC DNA]</scope>
    <source>
        <tissue evidence="1">Muscle</tissue>
    </source>
</reference>